<dbReference type="PANTHER" id="PTHR33643:SF1">
    <property type="entry name" value="UREASE ACCESSORY PROTEIN D"/>
    <property type="match status" value="1"/>
</dbReference>
<sequence length="324" mass="34469">MAVSQPDWEKTVTEFGPRRSVRGPPHRGRRAITHIAHISTQGAQQAALATADQPRAVGRAMVSSKRRADGCNALDGLRQSGALKLLFPQGRPPVEAVMVNTAGGITGGDRFAVAATAGPDSQLTLTTQAAERVYRAQPDQTGEMVTTLEVAGGARLNWLPQETILFQTSSYRRSLRADLAADARLLLVEPLVLGRAAMGEQLTAAQFYDRIEIFRAGRRVYHDAIRLHGDIAAQMARPGLAGVLSAPCGAMATLVLAAPEAEAALDWIRGALPAGGTALGGASLLAADLLHLRLLATDSFVLRQSLLPILDRLTNGGLPRCWRL</sequence>
<accession>A0A2T1AG90</accession>
<gene>
    <name evidence="3" type="primary">ureD</name>
    <name evidence="4" type="ORF">CLV89_106133</name>
</gene>
<keyword evidence="3" id="KW-0996">Nickel insertion</keyword>
<organism evidence="4 5">
    <name type="scientific">Tritonibacter scottomollicae</name>
    <name type="common">Epibacterium scottomollicae</name>
    <dbReference type="NCBI Taxonomy" id="483013"/>
    <lineage>
        <taxon>Bacteria</taxon>
        <taxon>Pseudomonadati</taxon>
        <taxon>Pseudomonadota</taxon>
        <taxon>Alphaproteobacteria</taxon>
        <taxon>Rhodobacterales</taxon>
        <taxon>Paracoccaceae</taxon>
        <taxon>Tritonibacter</taxon>
    </lineage>
</organism>
<evidence type="ECO:0000256" key="2">
    <source>
        <dbReference type="ARBA" id="ARBA00023186"/>
    </source>
</evidence>
<reference evidence="4 5" key="1">
    <citation type="submission" date="2018-03" db="EMBL/GenBank/DDBJ databases">
        <title>Genomic Encyclopedia of Archaeal and Bacterial Type Strains, Phase II (KMG-II): from individual species to whole genera.</title>
        <authorList>
            <person name="Goeker M."/>
        </authorList>
    </citation>
    <scope>NUCLEOTIDE SEQUENCE [LARGE SCALE GENOMIC DNA]</scope>
    <source>
        <strain evidence="4 5">DSM 25328</strain>
    </source>
</reference>
<dbReference type="EMBL" id="PVUF01000006">
    <property type="protein sequence ID" value="PRZ47600.1"/>
    <property type="molecule type" value="Genomic_DNA"/>
</dbReference>
<protein>
    <recommendedName>
        <fullName evidence="3">Urease accessory protein UreD</fullName>
    </recommendedName>
</protein>
<evidence type="ECO:0000256" key="1">
    <source>
        <dbReference type="ARBA" id="ARBA00007177"/>
    </source>
</evidence>
<proteinExistence type="inferred from homology"/>
<comment type="caution">
    <text evidence="4">The sequence shown here is derived from an EMBL/GenBank/DDBJ whole genome shotgun (WGS) entry which is preliminary data.</text>
</comment>
<dbReference type="InterPro" id="IPR002669">
    <property type="entry name" value="UreD"/>
</dbReference>
<dbReference type="PANTHER" id="PTHR33643">
    <property type="entry name" value="UREASE ACCESSORY PROTEIN D"/>
    <property type="match status" value="1"/>
</dbReference>
<dbReference type="Pfam" id="PF01774">
    <property type="entry name" value="UreD"/>
    <property type="match status" value="1"/>
</dbReference>
<dbReference type="Proteomes" id="UP000237718">
    <property type="component" value="Unassembled WGS sequence"/>
</dbReference>
<comment type="subunit">
    <text evidence="3">UreD, UreF and UreG form a complex that acts as a GTP-hydrolysis-dependent molecular chaperone, activating the urease apoprotein by helping to assemble the nickel containing metallocenter of UreC. The UreE protein probably delivers the nickel.</text>
</comment>
<keyword evidence="2 3" id="KW-0143">Chaperone</keyword>
<comment type="subcellular location">
    <subcellularLocation>
        <location evidence="3">Cytoplasm</location>
    </subcellularLocation>
</comment>
<dbReference type="GO" id="GO:0016151">
    <property type="term" value="F:nickel cation binding"/>
    <property type="evidence" value="ECO:0007669"/>
    <property type="project" value="UniProtKB-UniRule"/>
</dbReference>
<name>A0A2T1AG90_TRISK</name>
<comment type="function">
    <text evidence="3">Required for maturation of urease via the functional incorporation of the urease nickel metallocenter.</text>
</comment>
<dbReference type="OrthoDB" id="9798842at2"/>
<dbReference type="HAMAP" id="MF_01384">
    <property type="entry name" value="UreD"/>
    <property type="match status" value="1"/>
</dbReference>
<comment type="similarity">
    <text evidence="1 3">Belongs to the UreD family.</text>
</comment>
<dbReference type="GO" id="GO:0005737">
    <property type="term" value="C:cytoplasm"/>
    <property type="evidence" value="ECO:0007669"/>
    <property type="project" value="UniProtKB-SubCell"/>
</dbReference>
<evidence type="ECO:0000313" key="4">
    <source>
        <dbReference type="EMBL" id="PRZ47600.1"/>
    </source>
</evidence>
<evidence type="ECO:0000256" key="3">
    <source>
        <dbReference type="HAMAP-Rule" id="MF_01384"/>
    </source>
</evidence>
<evidence type="ECO:0000313" key="5">
    <source>
        <dbReference type="Proteomes" id="UP000237718"/>
    </source>
</evidence>
<keyword evidence="3" id="KW-0963">Cytoplasm</keyword>
<dbReference type="AlphaFoldDB" id="A0A2T1AG90"/>